<reference evidence="3" key="1">
    <citation type="submission" date="2010-08" db="EMBL/GenBank/DDBJ databases">
        <authorList>
            <consortium name="Caenorhabditis japonica Sequencing Consortium"/>
            <person name="Wilson R.K."/>
        </authorList>
    </citation>
    <scope>NUCLEOTIDE SEQUENCE [LARGE SCALE GENOMIC DNA]</scope>
    <source>
        <strain evidence="3">DF5081</strain>
    </source>
</reference>
<keyword evidence="3" id="KW-1185">Reference proteome</keyword>
<sequence length="102" mass="11515">MREETQTAKPNVENGRKWRDFVYAFLSPRPFHAPSSIRDARRLDKALHSTALPEETQTPNPIGGAQNRTKTPKTVKTSGNDGVYDPSPTQPKWGELLAKYHQ</sequence>
<proteinExistence type="predicted"/>
<evidence type="ECO:0000256" key="1">
    <source>
        <dbReference type="SAM" id="MobiDB-lite"/>
    </source>
</evidence>
<protein>
    <submittedName>
        <fullName evidence="2">Uncharacterized protein</fullName>
    </submittedName>
</protein>
<accession>A0A8R1EGS7</accession>
<evidence type="ECO:0000313" key="3">
    <source>
        <dbReference type="Proteomes" id="UP000005237"/>
    </source>
</evidence>
<name>A0A8R1EGS7_CAEJA</name>
<dbReference type="AlphaFoldDB" id="A0A8R1EGS7"/>
<evidence type="ECO:0000313" key="2">
    <source>
        <dbReference type="EnsemblMetazoa" id="CJA33771.1"/>
    </source>
</evidence>
<feature type="compositionally biased region" description="Polar residues" evidence="1">
    <location>
        <begin position="55"/>
        <end position="80"/>
    </location>
</feature>
<dbReference type="Proteomes" id="UP000005237">
    <property type="component" value="Unassembled WGS sequence"/>
</dbReference>
<dbReference type="EnsemblMetazoa" id="CJA33771.1">
    <property type="protein sequence ID" value="CJA33771.1"/>
    <property type="gene ID" value="WBGene00209618"/>
</dbReference>
<organism evidence="2 3">
    <name type="scientific">Caenorhabditis japonica</name>
    <dbReference type="NCBI Taxonomy" id="281687"/>
    <lineage>
        <taxon>Eukaryota</taxon>
        <taxon>Metazoa</taxon>
        <taxon>Ecdysozoa</taxon>
        <taxon>Nematoda</taxon>
        <taxon>Chromadorea</taxon>
        <taxon>Rhabditida</taxon>
        <taxon>Rhabditina</taxon>
        <taxon>Rhabditomorpha</taxon>
        <taxon>Rhabditoidea</taxon>
        <taxon>Rhabditidae</taxon>
        <taxon>Peloderinae</taxon>
        <taxon>Caenorhabditis</taxon>
    </lineage>
</organism>
<reference evidence="2" key="2">
    <citation type="submission" date="2022-06" db="UniProtKB">
        <authorList>
            <consortium name="EnsemblMetazoa"/>
        </authorList>
    </citation>
    <scope>IDENTIFICATION</scope>
    <source>
        <strain evidence="2">DF5081</strain>
    </source>
</reference>
<feature type="region of interest" description="Disordered" evidence="1">
    <location>
        <begin position="44"/>
        <end position="102"/>
    </location>
</feature>